<evidence type="ECO:0000259" key="3">
    <source>
        <dbReference type="Pfam" id="PF00135"/>
    </source>
</evidence>
<sequence>SPSFNMGLGPLSLAVLGQIVVFFVIVVWCEDVVKVTVPGLGQLRGSLNVSLWTKRTIYQFEGIPYAQPPSGELRFREPVAAKPWDGELDATKFKRRCPQALLEEDMNEINRTQNIEDLEDCLYLNVFTTQKPTLCSKRFPVMFWIHGGSFRVGSAHGFRPNHLLEQDVVLVTINYRLGPFGFLSLQDDNIPGNMGLLDMVMALQWTKEHIADFCGDATQITIFGQSSGGSAVSLMLASPLTEGLFQRAIIQSGGSLCDWTMDHKAADHALEIARVVKCNGTNQQIYECLKNVTVYDILNAHSTFTVIDEANAIAKYHQVTVNGGNHAVVQLAGKQKFLVEDPKITFSEGRYHKVPTMVGFTMHEGTMILGNIYDFILNRNLTEGSALINNEFTEAALKFSGIKDPSGAIADVFNEHYFNRSQVGNFTLMVPGLTDICGLLLLKSCIFLQAKKTYKFTDTYVYTFNYQGHITKWGYNQGLTYPFPGGVAHSDDLVYLFPDDKGNLTEREKIMAKTMVELWTNFAISGKPTPATGVKEWPKMNHSHGPYLRIKTHPEVRSNVLDEYDITIKEGLYDYPPPDLVKPAAQSDSSSFRRDSSSYSAITFLILFCILR</sequence>
<keyword evidence="1" id="KW-0325">Glycoprotein</keyword>
<dbReference type="EMBL" id="GBHO01030531">
    <property type="protein sequence ID" value="JAG13073.1"/>
    <property type="molecule type" value="Transcribed_RNA"/>
</dbReference>
<feature type="domain" description="Carboxylesterase type B" evidence="3">
    <location>
        <begin position="35"/>
        <end position="559"/>
    </location>
</feature>
<evidence type="ECO:0000313" key="5">
    <source>
        <dbReference type="EMBL" id="JAG13072.1"/>
    </source>
</evidence>
<protein>
    <submittedName>
        <fullName evidence="6">Venom carboxylesterase-6</fullName>
    </submittedName>
</protein>
<evidence type="ECO:0000313" key="4">
    <source>
        <dbReference type="EMBL" id="JAG13071.1"/>
    </source>
</evidence>
<organism evidence="6">
    <name type="scientific">Lygus hesperus</name>
    <name type="common">Western plant bug</name>
    <dbReference type="NCBI Taxonomy" id="30085"/>
    <lineage>
        <taxon>Eukaryota</taxon>
        <taxon>Metazoa</taxon>
        <taxon>Ecdysozoa</taxon>
        <taxon>Arthropoda</taxon>
        <taxon>Hexapoda</taxon>
        <taxon>Insecta</taxon>
        <taxon>Pterygota</taxon>
        <taxon>Neoptera</taxon>
        <taxon>Paraneoptera</taxon>
        <taxon>Hemiptera</taxon>
        <taxon>Heteroptera</taxon>
        <taxon>Panheteroptera</taxon>
        <taxon>Cimicomorpha</taxon>
        <taxon>Miridae</taxon>
        <taxon>Mirini</taxon>
        <taxon>Lygus</taxon>
    </lineage>
</organism>
<dbReference type="AlphaFoldDB" id="A0A0A9X2T5"/>
<reference evidence="6" key="2">
    <citation type="submission" date="2014-07" db="EMBL/GenBank/DDBJ databases">
        <authorList>
            <person name="Hull J."/>
        </authorList>
    </citation>
    <scope>NUCLEOTIDE SEQUENCE</scope>
</reference>
<dbReference type="InterPro" id="IPR002018">
    <property type="entry name" value="CarbesteraseB"/>
</dbReference>
<dbReference type="PANTHER" id="PTHR43142">
    <property type="entry name" value="CARBOXYLIC ESTER HYDROLASE"/>
    <property type="match status" value="1"/>
</dbReference>
<evidence type="ECO:0000313" key="6">
    <source>
        <dbReference type="EMBL" id="JAG13073.1"/>
    </source>
</evidence>
<evidence type="ECO:0000256" key="2">
    <source>
        <dbReference type="SAM" id="Phobius"/>
    </source>
</evidence>
<proteinExistence type="predicted"/>
<evidence type="ECO:0000313" key="8">
    <source>
        <dbReference type="EMBL" id="JAG40371.1"/>
    </source>
</evidence>
<dbReference type="SUPFAM" id="SSF53474">
    <property type="entry name" value="alpha/beta-Hydrolases"/>
    <property type="match status" value="1"/>
</dbReference>
<dbReference type="EMBL" id="GBHO01003233">
    <property type="protein sequence ID" value="JAG40371.1"/>
    <property type="molecule type" value="Transcribed_RNA"/>
</dbReference>
<name>A0A0A9X2T5_LYGHE</name>
<gene>
    <name evidence="6" type="primary">EST6_8</name>
    <name evidence="8" type="synonym">EST6_20</name>
    <name evidence="7" type="synonym">EST6_21</name>
    <name evidence="5" type="synonym">EST6_22</name>
    <name evidence="4" type="synonym">EST6_9</name>
    <name evidence="7" type="ORF">CM83_72533</name>
    <name evidence="8" type="ORF">CM83_72537</name>
    <name evidence="5" type="ORF">CM83_72539</name>
    <name evidence="6" type="ORF">CM83_72541</name>
    <name evidence="4" type="ORF">CM83_72543</name>
</gene>
<dbReference type="InterPro" id="IPR029058">
    <property type="entry name" value="AB_hydrolase_fold"/>
</dbReference>
<dbReference type="ESTHER" id="lyghe-a0a0a9x2t5">
    <property type="family name" value="Carb_B_Arthropoda"/>
</dbReference>
<dbReference type="Gene3D" id="3.40.50.1820">
    <property type="entry name" value="alpha/beta hydrolase"/>
    <property type="match status" value="1"/>
</dbReference>
<reference evidence="6" key="1">
    <citation type="journal article" date="2014" name="PLoS ONE">
        <title>Transcriptome-Based Identification of ABC Transporters in the Western Tarnished Plant Bug Lygus hesperus.</title>
        <authorList>
            <person name="Hull J.J."/>
            <person name="Chaney K."/>
            <person name="Geib S.M."/>
            <person name="Fabrick J.A."/>
            <person name="Brent C.S."/>
            <person name="Walsh D."/>
            <person name="Lavine L.C."/>
        </authorList>
    </citation>
    <scope>NUCLEOTIDE SEQUENCE</scope>
</reference>
<dbReference type="EMBL" id="GBHO01030532">
    <property type="protein sequence ID" value="JAG13072.1"/>
    <property type="molecule type" value="Transcribed_RNA"/>
</dbReference>
<dbReference type="Pfam" id="PF00135">
    <property type="entry name" value="COesterase"/>
    <property type="match status" value="1"/>
</dbReference>
<feature type="transmembrane region" description="Helical" evidence="2">
    <location>
        <begin position="7"/>
        <end position="28"/>
    </location>
</feature>
<evidence type="ECO:0000313" key="7">
    <source>
        <dbReference type="EMBL" id="JAG40370.1"/>
    </source>
</evidence>
<dbReference type="EMBL" id="GBHO01030533">
    <property type="protein sequence ID" value="JAG13071.1"/>
    <property type="molecule type" value="Transcribed_RNA"/>
</dbReference>
<dbReference type="EMBL" id="GBHO01003234">
    <property type="protein sequence ID" value="JAG40370.1"/>
    <property type="molecule type" value="Transcribed_RNA"/>
</dbReference>
<dbReference type="PANTHER" id="PTHR43142:SF12">
    <property type="entry name" value="CARBOXYLESTERASE TYPE B DOMAIN-CONTAINING PROTEIN-RELATED"/>
    <property type="match status" value="1"/>
</dbReference>
<feature type="non-terminal residue" evidence="6">
    <location>
        <position position="1"/>
    </location>
</feature>
<keyword evidence="2" id="KW-0812">Transmembrane</keyword>
<evidence type="ECO:0000256" key="1">
    <source>
        <dbReference type="ARBA" id="ARBA00023180"/>
    </source>
</evidence>
<keyword evidence="2" id="KW-1133">Transmembrane helix</keyword>
<keyword evidence="2" id="KW-0472">Membrane</keyword>
<accession>A0A0A9X2T5</accession>